<keyword evidence="4 5" id="KW-0326">Glycosidase</keyword>
<name>A0AAD7UF50_9STRA</name>
<organism evidence="7 8">
    <name type="scientific">Chrysophaeum taylorii</name>
    <dbReference type="NCBI Taxonomy" id="2483200"/>
    <lineage>
        <taxon>Eukaryota</taxon>
        <taxon>Sar</taxon>
        <taxon>Stramenopiles</taxon>
        <taxon>Ochrophyta</taxon>
        <taxon>Pelagophyceae</taxon>
        <taxon>Pelagomonadales</taxon>
        <taxon>Pelagomonadaceae</taxon>
        <taxon>Chrysophaeum</taxon>
    </lineage>
</organism>
<dbReference type="SMART" id="SM00236">
    <property type="entry name" value="fCBD"/>
    <property type="match status" value="2"/>
</dbReference>
<evidence type="ECO:0000259" key="6">
    <source>
        <dbReference type="PROSITE" id="PS51164"/>
    </source>
</evidence>
<gene>
    <name evidence="7" type="ORF">CTAYLR_002483</name>
</gene>
<sequence>MLLIVLLWSVVVGLEVKGRRLVDESGNRVILRGVSHSGTEYGCVQNTSNGEPKPIVEGNFSAEAVASWGNNVVRIPLNEDCWLGINGPNYSGEEYRAAISGLVDEVLAEGLYAILDMHWTASGSELATGQQPLANADHTPSAWSSIAAIFKNRSNNVIFELFNEPYPGSDDVDAAQWACWLNASCNAASGIDFSGAGMETLLKAVRDAGATNVVLMGGLDWANALGDWLAYAPSGDNLAAAWHSYDFNACNTEACWKETILPVLQEVPLVVTECGFHVSYSESLWGWLDDHRASYLAWTWNTWEGSDEALILDYDGTPTDSWGLAWQSHLAGANPTLEPTRNDDDDDDDGATACVDEYGKCGGSGYDGPTTCCDADDTCVKSNDYYSQCKPMAAARHRCVTKYGKCGGAGYGGPDSCCGADDACVKINDYYAQCRPSITQ</sequence>
<dbReference type="SUPFAM" id="SSF51445">
    <property type="entry name" value="(Trans)glycosidases"/>
    <property type="match status" value="1"/>
</dbReference>
<dbReference type="GO" id="GO:0004553">
    <property type="term" value="F:hydrolase activity, hydrolyzing O-glycosyl compounds"/>
    <property type="evidence" value="ECO:0007669"/>
    <property type="project" value="InterPro"/>
</dbReference>
<evidence type="ECO:0000256" key="1">
    <source>
        <dbReference type="ARBA" id="ARBA00005641"/>
    </source>
</evidence>
<dbReference type="AlphaFoldDB" id="A0AAD7UF50"/>
<comment type="caution">
    <text evidence="7">The sequence shown here is derived from an EMBL/GenBank/DDBJ whole genome shotgun (WGS) entry which is preliminary data.</text>
</comment>
<dbReference type="Proteomes" id="UP001230188">
    <property type="component" value="Unassembled WGS sequence"/>
</dbReference>
<proteinExistence type="inferred from homology"/>
<dbReference type="Gene3D" id="3.20.20.80">
    <property type="entry name" value="Glycosidases"/>
    <property type="match status" value="1"/>
</dbReference>
<evidence type="ECO:0000256" key="3">
    <source>
        <dbReference type="ARBA" id="ARBA00022801"/>
    </source>
</evidence>
<evidence type="ECO:0000256" key="5">
    <source>
        <dbReference type="RuleBase" id="RU361153"/>
    </source>
</evidence>
<keyword evidence="8" id="KW-1185">Reference proteome</keyword>
<dbReference type="SUPFAM" id="SSF57180">
    <property type="entry name" value="Cellulose-binding domain"/>
    <property type="match status" value="2"/>
</dbReference>
<dbReference type="Pfam" id="PF00734">
    <property type="entry name" value="CBM_1"/>
    <property type="match status" value="2"/>
</dbReference>
<dbReference type="PROSITE" id="PS51164">
    <property type="entry name" value="CBM1_2"/>
    <property type="match status" value="2"/>
</dbReference>
<evidence type="ECO:0000313" key="8">
    <source>
        <dbReference type="Proteomes" id="UP001230188"/>
    </source>
</evidence>
<dbReference type="EMBL" id="JAQMWT010000334">
    <property type="protein sequence ID" value="KAJ8604281.1"/>
    <property type="molecule type" value="Genomic_DNA"/>
</dbReference>
<dbReference type="GO" id="GO:0009251">
    <property type="term" value="P:glucan catabolic process"/>
    <property type="evidence" value="ECO:0007669"/>
    <property type="project" value="TreeGrafter"/>
</dbReference>
<dbReference type="GO" id="GO:0030248">
    <property type="term" value="F:cellulose binding"/>
    <property type="evidence" value="ECO:0007669"/>
    <property type="project" value="InterPro"/>
</dbReference>
<evidence type="ECO:0000313" key="7">
    <source>
        <dbReference type="EMBL" id="KAJ8604281.1"/>
    </source>
</evidence>
<dbReference type="PROSITE" id="PS00659">
    <property type="entry name" value="GLYCOSYL_HYDROL_F5"/>
    <property type="match status" value="1"/>
</dbReference>
<keyword evidence="3 5" id="KW-0378">Hydrolase</keyword>
<reference evidence="7" key="1">
    <citation type="submission" date="2023-01" db="EMBL/GenBank/DDBJ databases">
        <title>Metagenome sequencing of chrysophaentin producing Chrysophaeum taylorii.</title>
        <authorList>
            <person name="Davison J."/>
            <person name="Bewley C."/>
        </authorList>
    </citation>
    <scope>NUCLEOTIDE SEQUENCE</scope>
    <source>
        <strain evidence="7">NIES-1699</strain>
    </source>
</reference>
<dbReference type="InterPro" id="IPR000254">
    <property type="entry name" value="CBD"/>
</dbReference>
<dbReference type="PANTHER" id="PTHR34142:SF1">
    <property type="entry name" value="GLYCOSIDE HYDROLASE FAMILY 5 DOMAIN-CONTAINING PROTEIN"/>
    <property type="match status" value="1"/>
</dbReference>
<evidence type="ECO:0000256" key="2">
    <source>
        <dbReference type="ARBA" id="ARBA00022729"/>
    </source>
</evidence>
<protein>
    <recommendedName>
        <fullName evidence="6">CBM1 domain-containing protein</fullName>
    </recommendedName>
</protein>
<dbReference type="GO" id="GO:0005576">
    <property type="term" value="C:extracellular region"/>
    <property type="evidence" value="ECO:0007669"/>
    <property type="project" value="InterPro"/>
</dbReference>
<feature type="domain" description="CBM1" evidence="6">
    <location>
        <begin position="398"/>
        <end position="435"/>
    </location>
</feature>
<dbReference type="InterPro" id="IPR017853">
    <property type="entry name" value="GH"/>
</dbReference>
<dbReference type="InterPro" id="IPR035971">
    <property type="entry name" value="CBD_sf"/>
</dbReference>
<evidence type="ECO:0000256" key="4">
    <source>
        <dbReference type="ARBA" id="ARBA00023295"/>
    </source>
</evidence>
<comment type="similarity">
    <text evidence="1 5">Belongs to the glycosyl hydrolase 5 (cellulase A) family.</text>
</comment>
<dbReference type="Pfam" id="PF00150">
    <property type="entry name" value="Cellulase"/>
    <property type="match status" value="1"/>
</dbReference>
<dbReference type="InterPro" id="IPR001547">
    <property type="entry name" value="Glyco_hydro_5"/>
</dbReference>
<feature type="domain" description="CBM1" evidence="6">
    <location>
        <begin position="353"/>
        <end position="390"/>
    </location>
</feature>
<accession>A0AAD7UF50</accession>
<keyword evidence="2" id="KW-0732">Signal</keyword>
<dbReference type="PANTHER" id="PTHR34142">
    <property type="entry name" value="ENDO-BETA-1,4-GLUCANASE A"/>
    <property type="match status" value="1"/>
</dbReference>
<dbReference type="InterPro" id="IPR018087">
    <property type="entry name" value="Glyco_hydro_5_CS"/>
</dbReference>